<dbReference type="Pfam" id="PF07517">
    <property type="entry name" value="SecA_DEAD"/>
    <property type="match status" value="1"/>
</dbReference>
<evidence type="ECO:0000259" key="21">
    <source>
        <dbReference type="PROSITE" id="PS51196"/>
    </source>
</evidence>
<dbReference type="PRINTS" id="PR00906">
    <property type="entry name" value="SECA"/>
</dbReference>
<dbReference type="SUPFAM" id="SSF81886">
    <property type="entry name" value="Helical scaffold and wing domains of SecA"/>
    <property type="match status" value="1"/>
</dbReference>
<dbReference type="Gene3D" id="1.10.3060.10">
    <property type="entry name" value="Helical scaffold and wing domains of SecA"/>
    <property type="match status" value="1"/>
</dbReference>
<dbReference type="SMART" id="SM00957">
    <property type="entry name" value="SecA_DEAD"/>
    <property type="match status" value="1"/>
</dbReference>
<dbReference type="PROSITE" id="PS51196">
    <property type="entry name" value="SECA_MOTOR_DEAD"/>
    <property type="match status" value="1"/>
</dbReference>
<protein>
    <recommendedName>
        <fullName evidence="16">Protein translocase subunit SecA</fullName>
        <ecNumber evidence="16">7.4.2.8</ecNumber>
    </recommendedName>
</protein>
<evidence type="ECO:0000313" key="23">
    <source>
        <dbReference type="Proteomes" id="UP000005580"/>
    </source>
</evidence>
<dbReference type="GO" id="GO:0008564">
    <property type="term" value="F:protein-exporting ATPase activity"/>
    <property type="evidence" value="ECO:0007669"/>
    <property type="project" value="UniProtKB-EC"/>
</dbReference>
<dbReference type="PROSITE" id="PS01312">
    <property type="entry name" value="SECA"/>
    <property type="match status" value="1"/>
</dbReference>
<dbReference type="EC" id="7.4.2.8" evidence="16"/>
<evidence type="ECO:0000256" key="12">
    <source>
        <dbReference type="ARBA" id="ARBA00022927"/>
    </source>
</evidence>
<evidence type="ECO:0000256" key="16">
    <source>
        <dbReference type="HAMAP-Rule" id="MF_01382"/>
    </source>
</evidence>
<keyword evidence="8" id="KW-0479">Metal-binding</keyword>
<comment type="caution">
    <text evidence="22">The sequence shown here is derived from an EMBL/GenBank/DDBJ whole genome shotgun (WGS) entry which is preliminary data.</text>
</comment>
<dbReference type="CDD" id="cd18803">
    <property type="entry name" value="SF2_C_secA"/>
    <property type="match status" value="1"/>
</dbReference>
<dbReference type="InterPro" id="IPR014018">
    <property type="entry name" value="SecA_motor_DEAD"/>
</dbReference>
<dbReference type="HOGENOM" id="CLU_005314_0_0_10"/>
<dbReference type="SUPFAM" id="SSF52540">
    <property type="entry name" value="P-loop containing nucleoside triphosphate hydrolases"/>
    <property type="match status" value="3"/>
</dbReference>
<dbReference type="InterPro" id="IPR044722">
    <property type="entry name" value="SecA_SF2_C"/>
</dbReference>
<keyword evidence="7" id="KW-0997">Cell inner membrane</keyword>
<dbReference type="HAMAP" id="MF_01382">
    <property type="entry name" value="SecA"/>
    <property type="match status" value="1"/>
</dbReference>
<accession>E7RPH1</accession>
<evidence type="ECO:0000256" key="15">
    <source>
        <dbReference type="ARBA" id="ARBA00023136"/>
    </source>
</evidence>
<keyword evidence="13 16" id="KW-1278">Translocase</keyword>
<dbReference type="InterPro" id="IPR014001">
    <property type="entry name" value="Helicase_ATP-bd"/>
</dbReference>
<dbReference type="PANTHER" id="PTHR30612">
    <property type="entry name" value="SECA INNER MEMBRANE COMPONENT OF SEC PROTEIN SECRETION SYSTEM"/>
    <property type="match status" value="1"/>
</dbReference>
<dbReference type="FunFam" id="3.40.50.300:FF:000429">
    <property type="entry name" value="Preprotein translocase subunit SecA"/>
    <property type="match status" value="1"/>
</dbReference>
<comment type="subunit">
    <text evidence="16">Monomer and homodimer. Part of the essential Sec protein translocation apparatus which comprises SecA, SecYEG and auxiliary proteins SecDF. Other proteins may also be involved.</text>
</comment>
<dbReference type="PROSITE" id="PS51194">
    <property type="entry name" value="HELICASE_CTER"/>
    <property type="match status" value="1"/>
</dbReference>
<dbReference type="GO" id="GO:0065002">
    <property type="term" value="P:intracellular protein transmembrane transport"/>
    <property type="evidence" value="ECO:0007669"/>
    <property type="project" value="UniProtKB-UniRule"/>
</dbReference>
<evidence type="ECO:0000256" key="10">
    <source>
        <dbReference type="ARBA" id="ARBA00022833"/>
    </source>
</evidence>
<name>E7RPH1_9BACT</name>
<proteinExistence type="inferred from homology"/>
<evidence type="ECO:0000256" key="1">
    <source>
        <dbReference type="ARBA" id="ARBA00001947"/>
    </source>
</evidence>
<keyword evidence="15 16" id="KW-0472">Membrane</keyword>
<dbReference type="CDD" id="cd17928">
    <property type="entry name" value="DEXDc_SecA"/>
    <property type="match status" value="1"/>
</dbReference>
<feature type="coiled-coil region" evidence="17">
    <location>
        <begin position="41"/>
        <end position="76"/>
    </location>
</feature>
<feature type="region of interest" description="Disordered" evidence="18">
    <location>
        <begin position="1091"/>
        <end position="1162"/>
    </location>
</feature>
<dbReference type="GO" id="GO:0043952">
    <property type="term" value="P:protein transport by the Sec complex"/>
    <property type="evidence" value="ECO:0007669"/>
    <property type="project" value="TreeGrafter"/>
</dbReference>
<dbReference type="InterPro" id="IPR036670">
    <property type="entry name" value="SecA_X-link_sf"/>
</dbReference>
<dbReference type="EMBL" id="AEPE02000003">
    <property type="protein sequence ID" value="EFZ37614.1"/>
    <property type="molecule type" value="Genomic_DNA"/>
</dbReference>
<comment type="cofactor">
    <cofactor evidence="1">
        <name>Zn(2+)</name>
        <dbReference type="ChEBI" id="CHEBI:29105"/>
    </cofactor>
</comment>
<dbReference type="InterPro" id="IPR011116">
    <property type="entry name" value="SecA_Wing/Scaffold"/>
</dbReference>
<dbReference type="InterPro" id="IPR020937">
    <property type="entry name" value="SecA_CS"/>
</dbReference>
<feature type="binding site" evidence="16">
    <location>
        <position position="177"/>
    </location>
    <ligand>
        <name>ATP</name>
        <dbReference type="ChEBI" id="CHEBI:30616"/>
    </ligand>
</feature>
<gene>
    <name evidence="16 22" type="primary">secA</name>
    <name evidence="22" type="ORF">HMPREF0663_11072</name>
</gene>
<keyword evidence="4 16" id="KW-0813">Transport</keyword>
<evidence type="ECO:0000313" key="22">
    <source>
        <dbReference type="EMBL" id="EFZ37614.1"/>
    </source>
</evidence>
<evidence type="ECO:0000256" key="7">
    <source>
        <dbReference type="ARBA" id="ARBA00022519"/>
    </source>
</evidence>
<dbReference type="SMART" id="SM00958">
    <property type="entry name" value="SecA_PP_bind"/>
    <property type="match status" value="1"/>
</dbReference>
<feature type="domain" description="SecA family profile" evidence="21">
    <location>
        <begin position="4"/>
        <end position="836"/>
    </location>
</feature>
<sequence length="1162" mass="133178">MNFNKLLKSLFGDKSARDMRLIQPLVESVNAIYPEIKALSNDELRAKTKEIQRYVQDAAKEQKEQIAKLKENIEDTPIDERESIFNQIDKLEKEALDIYEKALNDIMPVAFSIVKDTARRFAENEETVVTATDFDRELAADPKKDFITIDGDKAIYHNHWTAGGNDLKWEMIHYDVQLFGGIALHQGKIAEMATGEGKTLVATLPVFLNALTGNGVHVVTVNDYLAKRDSEWMGPLYEFNGLSVDCIDKHRPNSAERRNAYLADITFGTNNEFGFDYLRDNMAISPADLVQRSHNYAIVDEVDSVLVDDARTPLIIAGPVPKGDDQMFEEYQPLVERLVDVQRKLATQYLAEAKQKITEGLQNKDQKLTDEGFLALYRSYKCLPKNKPLIKYLSEEGIKAGMLKTEEYYMQNNNREMPKAVEPLYFVVDEKLNSADLTDKGTEWLANQVNDRDLFVLPDIASELSNLETQTNISDQDRLDKKDELLAHYGVQSERVHTLQQLLKAYTMFNKDDEYVVIDGEVKIVDEQTGRIMEGRRWSDGLHQAIEAKEHVKVEAATQTFATITLQNYFRMYHKLAGMTGTASTEAGEFWDIYKLDVVEIPTNRPVIRKDMDDRVYKTAREKYNAVIEEIMDMRFNGRPCLVGTTSVEISELLSKMLQMRRIPHQVLNAKLHQKEADIVAEAGRSNKGQAWVSTDGKGFIDKDTAAEHQAELLIEEKKVDKHDMDTALKQAEQLVKQEERLLGAVTIATNMAGRGTDIKLTSEVKAAGGLAIIGTERHESRRVDRQLRGRAGRQGDPGSSVFYVSLEDKLMRLFASERIASVMDRLGFKDGERIESPMISKSIERAQKKVEENNFGIRKHLLEYDDVMNKQRTVIYEKRRHALMGERIGMDITNVIWDRVVNIIETNDYEGIKEQFLKVLAMEVPFTEEDFANNKRNDLEERSFQDAMAAFKRKTDRIQSVAWPIIKQVQENQGQMYERIMVPITDGKRVYNIPCNLKQAYDSEAKDVVKQFEKVTLLHIIDDDWKEHLRQLDELRHSVQNASYEQKDPLLIFKLESAKLWDTMIDDMNNRTASILMRGQIPEMQQDEVREAAPEERSQRYNEMKQELNDPHQAAAAHQDTRETARQPQAPIIKEKMPRPNDPCPCGSGKKFKNCHGRNIR</sequence>
<evidence type="ECO:0000259" key="20">
    <source>
        <dbReference type="PROSITE" id="PS51194"/>
    </source>
</evidence>
<keyword evidence="10" id="KW-0862">Zinc</keyword>
<comment type="catalytic activity">
    <reaction evidence="16">
        <text>ATP + H2O + cellular proteinSide 1 = ADP + phosphate + cellular proteinSide 2.</text>
        <dbReference type="EC" id="7.4.2.8"/>
    </reaction>
</comment>
<dbReference type="eggNOG" id="COG0653">
    <property type="taxonomic scope" value="Bacteria"/>
</dbReference>
<dbReference type="InterPro" id="IPR001650">
    <property type="entry name" value="Helicase_C-like"/>
</dbReference>
<evidence type="ECO:0000256" key="17">
    <source>
        <dbReference type="SAM" id="Coils"/>
    </source>
</evidence>
<dbReference type="FunFam" id="3.40.50.300:FF:000246">
    <property type="entry name" value="Preprotein translocase subunit SecA"/>
    <property type="match status" value="1"/>
</dbReference>
<evidence type="ECO:0000256" key="6">
    <source>
        <dbReference type="ARBA" id="ARBA00022490"/>
    </source>
</evidence>
<feature type="domain" description="Helicase C-terminal" evidence="20">
    <location>
        <begin position="671"/>
        <end position="852"/>
    </location>
</feature>
<feature type="binding site" evidence="16">
    <location>
        <position position="758"/>
    </location>
    <ligand>
        <name>ATP</name>
        <dbReference type="ChEBI" id="CHEBI:30616"/>
    </ligand>
</feature>
<evidence type="ECO:0000256" key="5">
    <source>
        <dbReference type="ARBA" id="ARBA00022475"/>
    </source>
</evidence>
<keyword evidence="17" id="KW-0175">Coiled coil</keyword>
<dbReference type="STRING" id="28134.SAMN05444288_1891"/>
<dbReference type="SUPFAM" id="SSF81767">
    <property type="entry name" value="Pre-protein crosslinking domain of SecA"/>
    <property type="match status" value="1"/>
</dbReference>
<dbReference type="InterPro" id="IPR000185">
    <property type="entry name" value="SecA"/>
</dbReference>
<evidence type="ECO:0000256" key="9">
    <source>
        <dbReference type="ARBA" id="ARBA00022741"/>
    </source>
</evidence>
<dbReference type="Pfam" id="PF21090">
    <property type="entry name" value="P-loop_SecA"/>
    <property type="match status" value="2"/>
</dbReference>
<feature type="compositionally biased region" description="Basic residues" evidence="18">
    <location>
        <begin position="1151"/>
        <end position="1162"/>
    </location>
</feature>
<dbReference type="InterPro" id="IPR027417">
    <property type="entry name" value="P-loop_NTPase"/>
</dbReference>
<dbReference type="Gene3D" id="3.90.1440.10">
    <property type="entry name" value="SecA, preprotein cross-linking domain"/>
    <property type="match status" value="1"/>
</dbReference>
<keyword evidence="14 16" id="KW-0811">Translocation</keyword>
<evidence type="ECO:0000256" key="18">
    <source>
        <dbReference type="SAM" id="MobiDB-lite"/>
    </source>
</evidence>
<dbReference type="InterPro" id="IPR004027">
    <property type="entry name" value="SEC_C_motif"/>
</dbReference>
<dbReference type="Gene3D" id="3.40.50.300">
    <property type="entry name" value="P-loop containing nucleotide triphosphate hydrolases"/>
    <property type="match status" value="3"/>
</dbReference>
<dbReference type="Pfam" id="PF07516">
    <property type="entry name" value="SecA_SW"/>
    <property type="match status" value="1"/>
</dbReference>
<organism evidence="22 23">
    <name type="scientific">Hoylesella oralis ATCC 33269</name>
    <dbReference type="NCBI Taxonomy" id="873533"/>
    <lineage>
        <taxon>Bacteria</taxon>
        <taxon>Pseudomonadati</taxon>
        <taxon>Bacteroidota</taxon>
        <taxon>Bacteroidia</taxon>
        <taxon>Bacteroidales</taxon>
        <taxon>Prevotellaceae</taxon>
        <taxon>Hoylesella</taxon>
    </lineage>
</organism>
<evidence type="ECO:0000256" key="8">
    <source>
        <dbReference type="ARBA" id="ARBA00022723"/>
    </source>
</evidence>
<dbReference type="GO" id="GO:0046872">
    <property type="term" value="F:metal ion binding"/>
    <property type="evidence" value="ECO:0007669"/>
    <property type="project" value="UniProtKB-KW"/>
</dbReference>
<comment type="function">
    <text evidence="16">Part of the Sec protein translocase complex. Interacts with the SecYEG preprotein conducting channel. Has a central role in coupling the hydrolysis of ATP to the transfer of proteins into and across the cell membrane, serving as an ATP-driven molecular motor driving the stepwise translocation of polypeptide chains across the membrane.</text>
</comment>
<comment type="similarity">
    <text evidence="3 16">Belongs to the SecA family.</text>
</comment>
<dbReference type="PANTHER" id="PTHR30612:SF0">
    <property type="entry name" value="CHLOROPLAST PROTEIN-TRANSPORTING ATPASE"/>
    <property type="match status" value="1"/>
</dbReference>
<evidence type="ECO:0000256" key="2">
    <source>
        <dbReference type="ARBA" id="ARBA00004170"/>
    </source>
</evidence>
<dbReference type="GO" id="GO:0005829">
    <property type="term" value="C:cytosol"/>
    <property type="evidence" value="ECO:0007669"/>
    <property type="project" value="TreeGrafter"/>
</dbReference>
<dbReference type="PROSITE" id="PS51192">
    <property type="entry name" value="HELICASE_ATP_BIND_1"/>
    <property type="match status" value="1"/>
</dbReference>
<feature type="binding site" evidence="16">
    <location>
        <begin position="195"/>
        <end position="199"/>
    </location>
    <ligand>
        <name>ATP</name>
        <dbReference type="ChEBI" id="CHEBI:30616"/>
    </ligand>
</feature>
<dbReference type="InterPro" id="IPR011115">
    <property type="entry name" value="SecA_DEAD"/>
</dbReference>
<evidence type="ECO:0000259" key="19">
    <source>
        <dbReference type="PROSITE" id="PS51192"/>
    </source>
</evidence>
<dbReference type="AlphaFoldDB" id="E7RPH1"/>
<dbReference type="GO" id="GO:0005886">
    <property type="term" value="C:plasma membrane"/>
    <property type="evidence" value="ECO:0007669"/>
    <property type="project" value="UniProtKB-SubCell"/>
</dbReference>
<dbReference type="InterPro" id="IPR036266">
    <property type="entry name" value="SecA_Wing/Scaffold_sf"/>
</dbReference>
<feature type="domain" description="Helicase ATP-binding" evidence="19">
    <location>
        <begin position="179"/>
        <end position="338"/>
    </location>
</feature>
<evidence type="ECO:0000256" key="11">
    <source>
        <dbReference type="ARBA" id="ARBA00022840"/>
    </source>
</evidence>
<evidence type="ECO:0000256" key="4">
    <source>
        <dbReference type="ARBA" id="ARBA00022448"/>
    </source>
</evidence>
<dbReference type="GO" id="GO:0005524">
    <property type="term" value="F:ATP binding"/>
    <property type="evidence" value="ECO:0007669"/>
    <property type="project" value="UniProtKB-UniRule"/>
</dbReference>
<dbReference type="GO" id="GO:0006605">
    <property type="term" value="P:protein targeting"/>
    <property type="evidence" value="ECO:0007669"/>
    <property type="project" value="UniProtKB-UniRule"/>
</dbReference>
<dbReference type="Proteomes" id="UP000005580">
    <property type="component" value="Unassembled WGS sequence"/>
</dbReference>
<keyword evidence="11 16" id="KW-0067">ATP-binding</keyword>
<feature type="compositionally biased region" description="Basic and acidic residues" evidence="18">
    <location>
        <begin position="1091"/>
        <end position="1111"/>
    </location>
</feature>
<evidence type="ECO:0000256" key="14">
    <source>
        <dbReference type="ARBA" id="ARBA00023010"/>
    </source>
</evidence>
<dbReference type="RefSeq" id="WP_004368308.1">
    <property type="nucleotide sequence ID" value="NZ_GL833116.1"/>
</dbReference>
<keyword evidence="9 16" id="KW-0547">Nucleotide-binding</keyword>
<keyword evidence="6 16" id="KW-0963">Cytoplasm</keyword>
<keyword evidence="12 16" id="KW-0653">Protein transport</keyword>
<evidence type="ECO:0000256" key="3">
    <source>
        <dbReference type="ARBA" id="ARBA00007650"/>
    </source>
</evidence>
<comment type="subcellular location">
    <subcellularLocation>
        <location evidence="16">Cell membrane</location>
        <topology evidence="16">Peripheral membrane protein</topology>
        <orientation evidence="16">Cytoplasmic side</orientation>
    </subcellularLocation>
    <subcellularLocation>
        <location evidence="16">Cytoplasm</location>
    </subcellularLocation>
    <subcellularLocation>
        <location evidence="2">Membrane</location>
        <topology evidence="2">Peripheral membrane protein</topology>
    </subcellularLocation>
    <text evidence="16">Distribution is 50-50.</text>
</comment>
<dbReference type="Pfam" id="PF02810">
    <property type="entry name" value="SEC-C"/>
    <property type="match status" value="1"/>
</dbReference>
<keyword evidence="23" id="KW-1185">Reference proteome</keyword>
<dbReference type="GO" id="GO:0017038">
    <property type="term" value="P:protein import"/>
    <property type="evidence" value="ECO:0007669"/>
    <property type="project" value="InterPro"/>
</dbReference>
<dbReference type="GO" id="GO:0031522">
    <property type="term" value="C:cell envelope Sec protein transport complex"/>
    <property type="evidence" value="ECO:0007669"/>
    <property type="project" value="TreeGrafter"/>
</dbReference>
<dbReference type="InterPro" id="IPR011130">
    <property type="entry name" value="SecA_preprotein_X-link_dom"/>
</dbReference>
<reference evidence="22" key="1">
    <citation type="submission" date="2011-01" db="EMBL/GenBank/DDBJ databases">
        <authorList>
            <person name="Muzny D."/>
            <person name="Qin X."/>
            <person name="Buhay C."/>
            <person name="Dugan-Rocha S."/>
            <person name="Ding Y."/>
            <person name="Chen G."/>
            <person name="Hawes A."/>
            <person name="Holder M."/>
            <person name="Jhangiani S."/>
            <person name="Johnson A."/>
            <person name="Khan Z."/>
            <person name="Li Z."/>
            <person name="Liu W."/>
            <person name="Liu X."/>
            <person name="Perez L."/>
            <person name="Shen H."/>
            <person name="Wang Q."/>
            <person name="Watt J."/>
            <person name="Xi L."/>
            <person name="Xin Y."/>
            <person name="Zhou J."/>
            <person name="Deng J."/>
            <person name="Jiang H."/>
            <person name="Liu Y."/>
            <person name="Qu J."/>
            <person name="Song X.-Z."/>
            <person name="Zhang L."/>
            <person name="Villasana D."/>
            <person name="Johnson A."/>
            <person name="Liu J."/>
            <person name="Liyanage D."/>
            <person name="Lorensuhewa L."/>
            <person name="Robinson T."/>
            <person name="Song A."/>
            <person name="Song B.-B."/>
            <person name="Dinh H."/>
            <person name="Thornton R."/>
            <person name="Coyle M."/>
            <person name="Francisco L."/>
            <person name="Jackson L."/>
            <person name="Javaid M."/>
            <person name="Korchina V."/>
            <person name="Kovar C."/>
            <person name="Mata R."/>
            <person name="Mathew T."/>
            <person name="Ngo R."/>
            <person name="Nguyen L."/>
            <person name="Nguyen N."/>
            <person name="Okwuonu G."/>
            <person name="Ongeri F."/>
            <person name="Pham C."/>
            <person name="Simmons D."/>
            <person name="Wilczek-Boney K."/>
            <person name="Hale W."/>
            <person name="Jakkamsetti A."/>
            <person name="Pham P."/>
            <person name="Ruth R."/>
            <person name="San Lucas F."/>
            <person name="Warren J."/>
            <person name="Zhang J."/>
            <person name="Zhao Z."/>
            <person name="Zhou C."/>
            <person name="Zhu D."/>
            <person name="Lee S."/>
            <person name="Bess C."/>
            <person name="Blankenburg K."/>
            <person name="Forbes L."/>
            <person name="Fu Q."/>
            <person name="Gubbala S."/>
            <person name="Hirani K."/>
            <person name="Jayaseelan J.C."/>
            <person name="Lara F."/>
            <person name="Munidasa M."/>
            <person name="Palculict T."/>
            <person name="Patil S."/>
            <person name="Pu L.-L."/>
            <person name="Saada N."/>
            <person name="Tang L."/>
            <person name="Weissenberger G."/>
            <person name="Zhu Y."/>
            <person name="Hemphill L."/>
            <person name="Shang Y."/>
            <person name="Youmans B."/>
            <person name="Ayvaz T."/>
            <person name="Ross M."/>
            <person name="Santibanez J."/>
            <person name="Aqrawi P."/>
            <person name="Gross S."/>
            <person name="Joshi V."/>
            <person name="Fowler G."/>
            <person name="Nazareth L."/>
            <person name="Reid J."/>
            <person name="Worley K."/>
            <person name="Petrosino J."/>
            <person name="Highlander S."/>
            <person name="Gibbs R."/>
        </authorList>
    </citation>
    <scope>NUCLEOTIDE SEQUENCE [LARGE SCALE GENOMIC DNA]</scope>
    <source>
        <strain evidence="22">ATCC 33269</strain>
    </source>
</reference>
<evidence type="ECO:0000256" key="13">
    <source>
        <dbReference type="ARBA" id="ARBA00022967"/>
    </source>
</evidence>
<dbReference type="Pfam" id="PF01043">
    <property type="entry name" value="SecA_PP_bind"/>
    <property type="match status" value="1"/>
</dbReference>
<keyword evidence="5 16" id="KW-1003">Cell membrane</keyword>